<dbReference type="Gene3D" id="3.40.50.12780">
    <property type="entry name" value="N-terminal domain of ligase-like"/>
    <property type="match status" value="1"/>
</dbReference>
<dbReference type="PANTHER" id="PTHR43859:SF4">
    <property type="entry name" value="BUTANOATE--COA LIGASE AAE1-RELATED"/>
    <property type="match status" value="1"/>
</dbReference>
<evidence type="ECO:0000256" key="4">
    <source>
        <dbReference type="ARBA" id="ARBA00023098"/>
    </source>
</evidence>
<dbReference type="STRING" id="571932.SAMN05421743_109149"/>
<accession>A0A1H4EMH4</accession>
<proteinExistence type="inferred from homology"/>
<gene>
    <name evidence="7" type="ORF">SAMN05421743_109149</name>
</gene>
<dbReference type="InterPro" id="IPR042099">
    <property type="entry name" value="ANL_N_sf"/>
</dbReference>
<dbReference type="InterPro" id="IPR000873">
    <property type="entry name" value="AMP-dep_synth/lig_dom"/>
</dbReference>
<dbReference type="FunFam" id="3.30.300.30:FF:000008">
    <property type="entry name" value="2,3-dihydroxybenzoate-AMP ligase"/>
    <property type="match status" value="1"/>
</dbReference>
<dbReference type="Pfam" id="PF00501">
    <property type="entry name" value="AMP-binding"/>
    <property type="match status" value="1"/>
</dbReference>
<dbReference type="InterPro" id="IPR045851">
    <property type="entry name" value="AMP-bd_C_sf"/>
</dbReference>
<evidence type="ECO:0000259" key="5">
    <source>
        <dbReference type="Pfam" id="PF00501"/>
    </source>
</evidence>
<dbReference type="InterPro" id="IPR025110">
    <property type="entry name" value="AMP-bd_C"/>
</dbReference>
<comment type="similarity">
    <text evidence="1">Belongs to the ATP-dependent AMP-binding enzyme family.</text>
</comment>
<evidence type="ECO:0000256" key="3">
    <source>
        <dbReference type="ARBA" id="ARBA00022832"/>
    </source>
</evidence>
<evidence type="ECO:0000256" key="1">
    <source>
        <dbReference type="ARBA" id="ARBA00006432"/>
    </source>
</evidence>
<keyword evidence="4" id="KW-0443">Lipid metabolism</keyword>
<dbReference type="Gene3D" id="3.30.300.30">
    <property type="match status" value="1"/>
</dbReference>
<evidence type="ECO:0000256" key="2">
    <source>
        <dbReference type="ARBA" id="ARBA00022598"/>
    </source>
</evidence>
<feature type="domain" description="AMP-dependent synthetase/ligase" evidence="5">
    <location>
        <begin position="2"/>
        <end position="127"/>
    </location>
</feature>
<evidence type="ECO:0000259" key="6">
    <source>
        <dbReference type="Pfam" id="PF13193"/>
    </source>
</evidence>
<dbReference type="EMBL" id="FNQR01000009">
    <property type="protein sequence ID" value="SEA86221.1"/>
    <property type="molecule type" value="Genomic_DNA"/>
</dbReference>
<sequence length="271" mass="30053">MAPTVLNMVIEAFEAENPALEQDVRVVIAGSAPPPAFVRKVEEDLHWKFIQVYGMTEISPLITTSELRSMDLDRPAEERYRLKAKAGYEMIGSKVKVVDELGDEVPHDGKAIGEIVTRTNGMMEGYYKNPEATNETIRNGWLHTGDMAVVDEGGNIEIVDRKKDVIISGGENISSIEVEGALYEHPSILEAAVVAVPNEKWGEVPHAVVVLREGETLSEGEIIAFCREKLAHFKAPKSVTLTDELPKTASGKIQKVVIRKSFWEDKNRMVN</sequence>
<evidence type="ECO:0000313" key="7">
    <source>
        <dbReference type="EMBL" id="SEA86221.1"/>
    </source>
</evidence>
<dbReference type="GO" id="GO:0006631">
    <property type="term" value="P:fatty acid metabolic process"/>
    <property type="evidence" value="ECO:0007669"/>
    <property type="project" value="UniProtKB-KW"/>
</dbReference>
<dbReference type="SUPFAM" id="SSF56801">
    <property type="entry name" value="Acetyl-CoA synthetase-like"/>
    <property type="match status" value="1"/>
</dbReference>
<name>A0A1H4EMH4_9BACI</name>
<organism evidence="7 8">
    <name type="scientific">Thalassobacillus cyri</name>
    <dbReference type="NCBI Taxonomy" id="571932"/>
    <lineage>
        <taxon>Bacteria</taxon>
        <taxon>Bacillati</taxon>
        <taxon>Bacillota</taxon>
        <taxon>Bacilli</taxon>
        <taxon>Bacillales</taxon>
        <taxon>Bacillaceae</taxon>
        <taxon>Thalassobacillus</taxon>
    </lineage>
</organism>
<dbReference type="Pfam" id="PF13193">
    <property type="entry name" value="AMP-binding_C"/>
    <property type="match status" value="1"/>
</dbReference>
<keyword evidence="8" id="KW-1185">Reference proteome</keyword>
<feature type="domain" description="AMP-binding enzyme C-terminal" evidence="6">
    <location>
        <begin position="177"/>
        <end position="252"/>
    </location>
</feature>
<dbReference type="Proteomes" id="UP000198584">
    <property type="component" value="Unassembled WGS sequence"/>
</dbReference>
<keyword evidence="2" id="KW-0436">Ligase</keyword>
<dbReference type="GO" id="GO:0016874">
    <property type="term" value="F:ligase activity"/>
    <property type="evidence" value="ECO:0007669"/>
    <property type="project" value="UniProtKB-KW"/>
</dbReference>
<dbReference type="PANTHER" id="PTHR43859">
    <property type="entry name" value="ACYL-ACTIVATING ENZYME"/>
    <property type="match status" value="1"/>
</dbReference>
<reference evidence="7 8" key="1">
    <citation type="submission" date="2016-10" db="EMBL/GenBank/DDBJ databases">
        <authorList>
            <person name="de Groot N.N."/>
        </authorList>
    </citation>
    <scope>NUCLEOTIDE SEQUENCE [LARGE SCALE GENOMIC DNA]</scope>
    <source>
        <strain evidence="7 8">CCM7597</strain>
    </source>
</reference>
<keyword evidence="3" id="KW-0276">Fatty acid metabolism</keyword>
<evidence type="ECO:0000313" key="8">
    <source>
        <dbReference type="Proteomes" id="UP000198584"/>
    </source>
</evidence>
<dbReference type="AlphaFoldDB" id="A0A1H4EMH4"/>
<protein>
    <submittedName>
        <fullName evidence="7">Fatty-acyl-CoA synthase</fullName>
    </submittedName>
</protein>